<feature type="non-terminal residue" evidence="1">
    <location>
        <position position="1"/>
    </location>
</feature>
<dbReference type="Gene3D" id="3.40.50.970">
    <property type="match status" value="1"/>
</dbReference>
<organism evidence="1">
    <name type="scientific">termite gut metagenome</name>
    <dbReference type="NCBI Taxonomy" id="433724"/>
    <lineage>
        <taxon>unclassified sequences</taxon>
        <taxon>metagenomes</taxon>
        <taxon>organismal metagenomes</taxon>
    </lineage>
</organism>
<accession>A0A5J4PY27</accession>
<name>A0A5J4PY27_9ZZZZ</name>
<evidence type="ECO:0000313" key="1">
    <source>
        <dbReference type="EMBL" id="KAA6313599.1"/>
    </source>
</evidence>
<sequence>YNPALEAEGKNPFILDSKEPEWSGFQDFLKGEVRYTSLLKQYPVEAGELFQIAEDNAKWRYNNYKRLANQVWEK</sequence>
<dbReference type="InterPro" id="IPR029061">
    <property type="entry name" value="THDP-binding"/>
</dbReference>
<protein>
    <submittedName>
        <fullName evidence="1">Uncharacterized protein</fullName>
    </submittedName>
</protein>
<comment type="caution">
    <text evidence="1">The sequence shown here is derived from an EMBL/GenBank/DDBJ whole genome shotgun (WGS) entry which is preliminary data.</text>
</comment>
<dbReference type="SUPFAM" id="SSF52518">
    <property type="entry name" value="Thiamin diphosphate-binding fold (THDP-binding)"/>
    <property type="match status" value="1"/>
</dbReference>
<proteinExistence type="predicted"/>
<gene>
    <name evidence="1" type="ORF">EZS27_035650</name>
</gene>
<dbReference type="AlphaFoldDB" id="A0A5J4PY27"/>
<reference evidence="1" key="1">
    <citation type="submission" date="2019-03" db="EMBL/GenBank/DDBJ databases">
        <title>Single cell metagenomics reveals metabolic interactions within the superorganism composed of flagellate Streblomastix strix and complex community of Bacteroidetes bacteria on its surface.</title>
        <authorList>
            <person name="Treitli S.C."/>
            <person name="Kolisko M."/>
            <person name="Husnik F."/>
            <person name="Keeling P."/>
            <person name="Hampl V."/>
        </authorList>
    </citation>
    <scope>NUCLEOTIDE SEQUENCE</scope>
    <source>
        <strain evidence="1">STM</strain>
    </source>
</reference>
<dbReference type="EMBL" id="SNRY01005992">
    <property type="protein sequence ID" value="KAA6313599.1"/>
    <property type="molecule type" value="Genomic_DNA"/>
</dbReference>